<evidence type="ECO:0000256" key="2">
    <source>
        <dbReference type="ARBA" id="ARBA00022771"/>
    </source>
</evidence>
<dbReference type="GeneID" id="127144415"/>
<gene>
    <name evidence="7" type="primary">LOC127144415</name>
</gene>
<dbReference type="PANTHER" id="PTHR31973:SF113">
    <property type="entry name" value="PROTEIN FAR1-RELATED SEQUENCE 5-LIKE"/>
    <property type="match status" value="1"/>
</dbReference>
<dbReference type="Proteomes" id="UP001652600">
    <property type="component" value="Chromosome 12"/>
</dbReference>
<name>A0ABM3KER6_CUCME</name>
<keyword evidence="2 4" id="KW-0863">Zinc-finger</keyword>
<evidence type="ECO:0000256" key="3">
    <source>
        <dbReference type="ARBA" id="ARBA00022833"/>
    </source>
</evidence>
<accession>A0ABM3KER6</accession>
<organism evidence="6 7">
    <name type="scientific">Cucumis melo</name>
    <name type="common">Muskmelon</name>
    <dbReference type="NCBI Taxonomy" id="3656"/>
    <lineage>
        <taxon>Eukaryota</taxon>
        <taxon>Viridiplantae</taxon>
        <taxon>Streptophyta</taxon>
        <taxon>Embryophyta</taxon>
        <taxon>Tracheophyta</taxon>
        <taxon>Spermatophyta</taxon>
        <taxon>Magnoliopsida</taxon>
        <taxon>eudicotyledons</taxon>
        <taxon>Gunneridae</taxon>
        <taxon>Pentapetalae</taxon>
        <taxon>rosids</taxon>
        <taxon>fabids</taxon>
        <taxon>Cucurbitales</taxon>
        <taxon>Cucurbitaceae</taxon>
        <taxon>Benincaseae</taxon>
        <taxon>Cucumis</taxon>
    </lineage>
</organism>
<dbReference type="RefSeq" id="XP_050936277.1">
    <property type="nucleotide sequence ID" value="XM_051080320.1"/>
</dbReference>
<dbReference type="PROSITE" id="PS50966">
    <property type="entry name" value="ZF_SWIM"/>
    <property type="match status" value="1"/>
</dbReference>
<evidence type="ECO:0000313" key="6">
    <source>
        <dbReference type="Proteomes" id="UP001652600"/>
    </source>
</evidence>
<reference evidence="7" key="1">
    <citation type="submission" date="2025-08" db="UniProtKB">
        <authorList>
            <consortium name="RefSeq"/>
        </authorList>
    </citation>
    <scope>IDENTIFICATION</scope>
    <source>
        <tissue evidence="7">Stem</tissue>
    </source>
</reference>
<proteinExistence type="predicted"/>
<protein>
    <submittedName>
        <fullName evidence="7">Uncharacterized protein LOC127144415</fullName>
    </submittedName>
</protein>
<dbReference type="Pfam" id="PF04434">
    <property type="entry name" value="SWIM"/>
    <property type="match status" value="1"/>
</dbReference>
<dbReference type="SMART" id="SM00575">
    <property type="entry name" value="ZnF_PMZ"/>
    <property type="match status" value="1"/>
</dbReference>
<keyword evidence="1" id="KW-0479">Metal-binding</keyword>
<evidence type="ECO:0000256" key="4">
    <source>
        <dbReference type="PROSITE-ProRule" id="PRU00325"/>
    </source>
</evidence>
<dbReference type="InterPro" id="IPR007527">
    <property type="entry name" value="Znf_SWIM"/>
</dbReference>
<dbReference type="PANTHER" id="PTHR31973">
    <property type="entry name" value="POLYPROTEIN, PUTATIVE-RELATED"/>
    <property type="match status" value="1"/>
</dbReference>
<feature type="domain" description="SWIM-type" evidence="5">
    <location>
        <begin position="122"/>
        <end position="154"/>
    </location>
</feature>
<evidence type="ECO:0000259" key="5">
    <source>
        <dbReference type="PROSITE" id="PS50966"/>
    </source>
</evidence>
<evidence type="ECO:0000313" key="7">
    <source>
        <dbReference type="RefSeq" id="XP_050936277.1"/>
    </source>
</evidence>
<dbReference type="InterPro" id="IPR006564">
    <property type="entry name" value="Znf_PMZ"/>
</dbReference>
<keyword evidence="6" id="KW-1185">Reference proteome</keyword>
<sequence length="239" mass="28062">MRCVEYVYSNIRDYLSSVGFEKWSRAYSRRRRYRMMKSNSAESLNSVFKDLRELPVATMLCLIRDVLQKWFYERSKAASTMKSHLTSWAENILHLEHEKSRRLLVDPISTTEYQVTNGNQQFIVKLNVGCCSCRVWDVEEIPCTHALAVLRMLNLDTYSYLSEFYYRETLSATYYGCIQLIGSHFDERVVDSVTKILPPVFKRQAGRPRKQRIPYVDEFSSSARCSNCNRKGYNSRTCK</sequence>
<keyword evidence="3" id="KW-0862">Zinc</keyword>
<evidence type="ECO:0000256" key="1">
    <source>
        <dbReference type="ARBA" id="ARBA00022723"/>
    </source>
</evidence>